<sequence>MSTPEPPAKASQPAPGPPQPPPSGPRTLRLEIPPSTLLRLVLLGLALWGLIRLWPVILVLVVALLIVGTLSPAVQWLESRGISRGWGIAIVFASLFTVAVLTVTLTIPSLLAQASALLEREPMARAGLADYLARYPLSTPFANWLKHLDYSASWNQVGATALSYSMRLFEVAAYGMSALFLGLYMMIDRDRLRGGLFAVVPRTHHIRLSRVLLNLETIVGAYIRGQLITCLLIGAFTFVLLTACGVKNAMALAVFAGIADVLPYVGAIMSVVPVVLVALGHSPAIAAIVLVMMLAYEEFEGRVLIPRIYGRALRLPSSVVFFALLAGGTLMGLLGALLALPVAATVMMLIEELRVELPGEQEQVADTVLRARDDLAEEEYERRTEGVAAEQAAAIAVEISVDRKKEEHQAPPPSGT</sequence>
<keyword evidence="6 9" id="KW-1133">Transmembrane helix</keyword>
<feature type="transmembrane region" description="Helical" evidence="9">
    <location>
        <begin position="86"/>
        <end position="111"/>
    </location>
</feature>
<evidence type="ECO:0000256" key="5">
    <source>
        <dbReference type="ARBA" id="ARBA00022692"/>
    </source>
</evidence>
<evidence type="ECO:0000256" key="1">
    <source>
        <dbReference type="ARBA" id="ARBA00004651"/>
    </source>
</evidence>
<feature type="region of interest" description="Disordered" evidence="8">
    <location>
        <begin position="1"/>
        <end position="28"/>
    </location>
</feature>
<evidence type="ECO:0000256" key="3">
    <source>
        <dbReference type="ARBA" id="ARBA00022448"/>
    </source>
</evidence>
<dbReference type="PANTHER" id="PTHR21716:SF53">
    <property type="entry name" value="PERMEASE PERM-RELATED"/>
    <property type="match status" value="1"/>
</dbReference>
<evidence type="ECO:0000256" key="8">
    <source>
        <dbReference type="SAM" id="MobiDB-lite"/>
    </source>
</evidence>
<evidence type="ECO:0000256" key="7">
    <source>
        <dbReference type="ARBA" id="ARBA00023136"/>
    </source>
</evidence>
<keyword evidence="11" id="KW-1185">Reference proteome</keyword>
<feature type="transmembrane region" description="Helical" evidence="9">
    <location>
        <begin position="168"/>
        <end position="187"/>
    </location>
</feature>
<feature type="transmembrane region" description="Helical" evidence="9">
    <location>
        <begin position="275"/>
        <end position="296"/>
    </location>
</feature>
<feature type="transmembrane region" description="Helical" evidence="9">
    <location>
        <begin position="317"/>
        <end position="350"/>
    </location>
</feature>
<gene>
    <name evidence="10" type="ORF">GETHED_13740</name>
</gene>
<dbReference type="Proteomes" id="UP001165044">
    <property type="component" value="Unassembled WGS sequence"/>
</dbReference>
<dbReference type="EMBL" id="BSDC01000001">
    <property type="protein sequence ID" value="GLH67010.1"/>
    <property type="molecule type" value="Genomic_DNA"/>
</dbReference>
<dbReference type="PANTHER" id="PTHR21716">
    <property type="entry name" value="TRANSMEMBRANE PROTEIN"/>
    <property type="match status" value="1"/>
</dbReference>
<accession>A0ABQ5PY55</accession>
<name>A0ABQ5PY55_9BACT</name>
<comment type="similarity">
    <text evidence="2">Belongs to the autoinducer-2 exporter (AI-2E) (TC 2.A.86) family.</text>
</comment>
<evidence type="ECO:0000256" key="2">
    <source>
        <dbReference type="ARBA" id="ARBA00009773"/>
    </source>
</evidence>
<evidence type="ECO:0000256" key="9">
    <source>
        <dbReference type="SAM" id="Phobius"/>
    </source>
</evidence>
<proteinExistence type="inferred from homology"/>
<keyword evidence="5 9" id="KW-0812">Transmembrane</keyword>
<feature type="transmembrane region" description="Helical" evidence="9">
    <location>
        <begin position="221"/>
        <end position="242"/>
    </location>
</feature>
<dbReference type="Pfam" id="PF01594">
    <property type="entry name" value="AI-2E_transport"/>
    <property type="match status" value="1"/>
</dbReference>
<dbReference type="InterPro" id="IPR002549">
    <property type="entry name" value="AI-2E-like"/>
</dbReference>
<dbReference type="RefSeq" id="WP_285607787.1">
    <property type="nucleotide sequence ID" value="NZ_BSDC01000001.1"/>
</dbReference>
<reference evidence="10" key="1">
    <citation type="journal article" date="2023" name="Antonie Van Leeuwenhoek">
        <title>Mesoterricola silvestris gen. nov., sp. nov., Mesoterricola sediminis sp. nov., Geothrix oryzae sp. nov., Geothrix edaphica sp. nov., Geothrix rubra sp. nov., and Geothrix limicola sp. nov., six novel members of Acidobacteriota isolated from soils.</title>
        <authorList>
            <person name="Itoh H."/>
            <person name="Sugisawa Y."/>
            <person name="Mise K."/>
            <person name="Xu Z."/>
            <person name="Kuniyasu M."/>
            <person name="Ushijima N."/>
            <person name="Kawano K."/>
            <person name="Kobayashi E."/>
            <person name="Shiratori Y."/>
            <person name="Masuda Y."/>
            <person name="Senoo K."/>
        </authorList>
    </citation>
    <scope>NUCLEOTIDE SEQUENCE</scope>
    <source>
        <strain evidence="10">Red802</strain>
    </source>
</reference>
<keyword evidence="4" id="KW-1003">Cell membrane</keyword>
<comment type="caution">
    <text evidence="10">The sequence shown here is derived from an EMBL/GenBank/DDBJ whole genome shotgun (WGS) entry which is preliminary data.</text>
</comment>
<organism evidence="10 11">
    <name type="scientific">Geothrix edaphica</name>
    <dbReference type="NCBI Taxonomy" id="2927976"/>
    <lineage>
        <taxon>Bacteria</taxon>
        <taxon>Pseudomonadati</taxon>
        <taxon>Acidobacteriota</taxon>
        <taxon>Holophagae</taxon>
        <taxon>Holophagales</taxon>
        <taxon>Holophagaceae</taxon>
        <taxon>Geothrix</taxon>
    </lineage>
</organism>
<evidence type="ECO:0008006" key="12">
    <source>
        <dbReference type="Google" id="ProtNLM"/>
    </source>
</evidence>
<feature type="compositionally biased region" description="Pro residues" evidence="8">
    <location>
        <begin position="14"/>
        <end position="24"/>
    </location>
</feature>
<feature type="transmembrane region" description="Helical" evidence="9">
    <location>
        <begin position="249"/>
        <end position="269"/>
    </location>
</feature>
<evidence type="ECO:0000256" key="6">
    <source>
        <dbReference type="ARBA" id="ARBA00022989"/>
    </source>
</evidence>
<keyword evidence="3" id="KW-0813">Transport</keyword>
<comment type="subcellular location">
    <subcellularLocation>
        <location evidence="1">Cell membrane</location>
        <topology evidence="1">Multi-pass membrane protein</topology>
    </subcellularLocation>
</comment>
<evidence type="ECO:0000313" key="10">
    <source>
        <dbReference type="EMBL" id="GLH67010.1"/>
    </source>
</evidence>
<keyword evidence="7 9" id="KW-0472">Membrane</keyword>
<feature type="transmembrane region" description="Helical" evidence="9">
    <location>
        <begin position="37"/>
        <end position="66"/>
    </location>
</feature>
<evidence type="ECO:0000313" key="11">
    <source>
        <dbReference type="Proteomes" id="UP001165044"/>
    </source>
</evidence>
<evidence type="ECO:0000256" key="4">
    <source>
        <dbReference type="ARBA" id="ARBA00022475"/>
    </source>
</evidence>
<protein>
    <recommendedName>
        <fullName evidence="12">AI-2E family transporter</fullName>
    </recommendedName>
</protein>